<feature type="compositionally biased region" description="Low complexity" evidence="6">
    <location>
        <begin position="223"/>
        <end position="238"/>
    </location>
</feature>
<dbReference type="SMART" id="SM00355">
    <property type="entry name" value="ZnF_C2H2"/>
    <property type="match status" value="4"/>
</dbReference>
<sequence>MCGIQQQKQRFVQPSVGCVTMGIMEERPMDMRALVNPNRNHSLPQPSTKNATPSVKEELIMYFQQQQKMRTQQQHQGATSASGGSKENGGIFRPLSNGGNSEEHAASKWHKAPEWHPQSNIPLLATKKPERTMTRNTNDSGKRFHMPEISSFCNTYVEAQNKKTTAGFGAAVEEFTGQFLCTFQSCNKRLRNNVMFMHHIWAHIVQQKPNDEQFTNLQAEQHNANNGTNNANSKNNGTDTATGDEQLSDVIRLHMCPECLLEQPTPHRAHLHYHRVHKRGKRHLLDKKPGLLHVCNICEQVFDAKAIASHRAVHHLPDKGAQLALPYGCRFSAGVKCQFRASNRGALLRHFCFRHVGTHVVLCPFCLHTFPVPPANKRCSVVRMREFVKHMALHDGEKSLCCDLCVVKFPLSEHLLLGKHKEQQHTKHKGGEPKWLQWQMQRMDLKALVPDKSRALVTCDLGIPQCVECGQMVRCLAQHLGKERRCCSFCAFATRCAAAMERHRLLSKCNAAAKAARTPILGWTSPSDTSVASLSSSLAIVQLSCVLCTSFRSVNVKALAEHIAKVHHQMPFTGKKLIAVVEQHLEQYTRDISKEEHHEAELFGLRHIDNDTPLEKKRLKQAETDNDRNAGDDAQALASSAGTKNEHYEAMHGWLSTFLPLLYVSKLNSLCANQPQSESMRLLVAMKAQDDAKDGNDDGTVASHESLWTKQRATVEKKMDEFGIRMGLVLGDFPCHGSTKTFSDEKRPMKNGCLKAELKDKSDQRSH</sequence>
<comment type="caution">
    <text evidence="8">The sequence shown here is derived from an EMBL/GenBank/DDBJ whole genome shotgun (WGS) entry which is preliminary data.</text>
</comment>
<dbReference type="EMBL" id="JBICCN010000028">
    <property type="protein sequence ID" value="KAL3100540.1"/>
    <property type="molecule type" value="Genomic_DNA"/>
</dbReference>
<dbReference type="InterPro" id="IPR057618">
    <property type="entry name" value="Znf_POGZ/Z280C-D-like"/>
</dbReference>
<dbReference type="PROSITE" id="PS00028">
    <property type="entry name" value="ZINC_FINGER_C2H2_1"/>
    <property type="match status" value="1"/>
</dbReference>
<evidence type="ECO:0000256" key="3">
    <source>
        <dbReference type="ARBA" id="ARBA00022771"/>
    </source>
</evidence>
<protein>
    <recommendedName>
        <fullName evidence="7">C2H2-type domain-containing protein</fullName>
    </recommendedName>
</protein>
<keyword evidence="4" id="KW-0862">Zinc</keyword>
<dbReference type="GO" id="GO:0003677">
    <property type="term" value="F:DNA binding"/>
    <property type="evidence" value="ECO:0007669"/>
    <property type="project" value="UniProtKB-KW"/>
</dbReference>
<reference evidence="8 9" key="1">
    <citation type="submission" date="2024-10" db="EMBL/GenBank/DDBJ databases">
        <authorList>
            <person name="Kim D."/>
        </authorList>
    </citation>
    <scope>NUCLEOTIDE SEQUENCE [LARGE SCALE GENOMIC DNA]</scope>
    <source>
        <strain evidence="8">Taebaek</strain>
    </source>
</reference>
<dbReference type="InterPro" id="IPR050527">
    <property type="entry name" value="Snail/Krueppel_Znf"/>
</dbReference>
<keyword evidence="5" id="KW-0539">Nucleus</keyword>
<evidence type="ECO:0000256" key="4">
    <source>
        <dbReference type="ARBA" id="ARBA00022833"/>
    </source>
</evidence>
<dbReference type="PANTHER" id="PTHR24388">
    <property type="entry name" value="ZINC FINGER PROTEIN"/>
    <property type="match status" value="1"/>
</dbReference>
<feature type="region of interest" description="Disordered" evidence="6">
    <location>
        <begin position="66"/>
        <end position="145"/>
    </location>
</feature>
<feature type="compositionally biased region" description="Basic and acidic residues" evidence="6">
    <location>
        <begin position="101"/>
        <end position="114"/>
    </location>
</feature>
<evidence type="ECO:0000256" key="5">
    <source>
        <dbReference type="ARBA" id="ARBA00023242"/>
    </source>
</evidence>
<feature type="region of interest" description="Disordered" evidence="6">
    <location>
        <begin position="223"/>
        <end position="243"/>
    </location>
</feature>
<name>A0ABD2KD06_HETSC</name>
<organism evidence="8 9">
    <name type="scientific">Heterodera schachtii</name>
    <name type="common">Sugarbeet cyst nematode worm</name>
    <name type="synonym">Tylenchus schachtii</name>
    <dbReference type="NCBI Taxonomy" id="97005"/>
    <lineage>
        <taxon>Eukaryota</taxon>
        <taxon>Metazoa</taxon>
        <taxon>Ecdysozoa</taxon>
        <taxon>Nematoda</taxon>
        <taxon>Chromadorea</taxon>
        <taxon>Rhabditida</taxon>
        <taxon>Tylenchina</taxon>
        <taxon>Tylenchomorpha</taxon>
        <taxon>Tylenchoidea</taxon>
        <taxon>Heteroderidae</taxon>
        <taxon>Heteroderinae</taxon>
        <taxon>Heterodera</taxon>
    </lineage>
</organism>
<evidence type="ECO:0000256" key="2">
    <source>
        <dbReference type="ARBA" id="ARBA00022737"/>
    </source>
</evidence>
<proteinExistence type="predicted"/>
<keyword evidence="1" id="KW-0479">Metal-binding</keyword>
<dbReference type="Proteomes" id="UP001620645">
    <property type="component" value="Unassembled WGS sequence"/>
</dbReference>
<gene>
    <name evidence="8" type="ORF">niasHS_001106</name>
</gene>
<dbReference type="InterPro" id="IPR013087">
    <property type="entry name" value="Znf_C2H2_type"/>
</dbReference>
<keyword evidence="2" id="KW-0677">Repeat</keyword>
<accession>A0ABD2KD06</accession>
<dbReference type="PANTHER" id="PTHR24388:SF90">
    <property type="entry name" value="C2H2-TYPE DOMAIN-CONTAINING PROTEIN"/>
    <property type="match status" value="1"/>
</dbReference>
<dbReference type="GO" id="GO:0008270">
    <property type="term" value="F:zinc ion binding"/>
    <property type="evidence" value="ECO:0007669"/>
    <property type="project" value="UniProtKB-KW"/>
</dbReference>
<evidence type="ECO:0000313" key="9">
    <source>
        <dbReference type="Proteomes" id="UP001620645"/>
    </source>
</evidence>
<evidence type="ECO:0000256" key="6">
    <source>
        <dbReference type="SAM" id="MobiDB-lite"/>
    </source>
</evidence>
<keyword evidence="9" id="KW-1185">Reference proteome</keyword>
<dbReference type="Pfam" id="PF25429">
    <property type="entry name" value="zf-POGZ"/>
    <property type="match status" value="1"/>
</dbReference>
<feature type="compositionally biased region" description="Low complexity" evidence="6">
    <location>
        <begin position="66"/>
        <end position="76"/>
    </location>
</feature>
<evidence type="ECO:0000259" key="7">
    <source>
        <dbReference type="PROSITE" id="PS00028"/>
    </source>
</evidence>
<keyword evidence="3" id="KW-0863">Zinc-finger</keyword>
<dbReference type="AlphaFoldDB" id="A0ABD2KD06"/>
<evidence type="ECO:0000313" key="8">
    <source>
        <dbReference type="EMBL" id="KAL3100540.1"/>
    </source>
</evidence>
<feature type="domain" description="C2H2-type" evidence="7">
    <location>
        <begin position="181"/>
        <end position="203"/>
    </location>
</feature>
<evidence type="ECO:0000256" key="1">
    <source>
        <dbReference type="ARBA" id="ARBA00022723"/>
    </source>
</evidence>